<sequence length="87" mass="10007">MTSLMLAHLGNLTSVIRNVQQKDNILRLGEIRPRNINVLNLSRYIRAFRNCQINLCLQQVWHSAFSKTVDTSLVPINQNIYKSPTGR</sequence>
<dbReference type="GeneID" id="81587122"/>
<name>A0AAD6E690_9EURO</name>
<accession>A0AAD6E690</accession>
<evidence type="ECO:0000313" key="1">
    <source>
        <dbReference type="EMBL" id="KAJ5602867.1"/>
    </source>
</evidence>
<dbReference type="AlphaFoldDB" id="A0AAD6E690"/>
<organism evidence="1 2">
    <name type="scientific">Penicillium hordei</name>
    <dbReference type="NCBI Taxonomy" id="40994"/>
    <lineage>
        <taxon>Eukaryota</taxon>
        <taxon>Fungi</taxon>
        <taxon>Dikarya</taxon>
        <taxon>Ascomycota</taxon>
        <taxon>Pezizomycotina</taxon>
        <taxon>Eurotiomycetes</taxon>
        <taxon>Eurotiomycetidae</taxon>
        <taxon>Eurotiales</taxon>
        <taxon>Aspergillaceae</taxon>
        <taxon>Penicillium</taxon>
    </lineage>
</organism>
<reference evidence="1" key="2">
    <citation type="submission" date="2023-01" db="EMBL/GenBank/DDBJ databases">
        <authorList>
            <person name="Petersen C."/>
        </authorList>
    </citation>
    <scope>NUCLEOTIDE SEQUENCE</scope>
    <source>
        <strain evidence="1">IBT 12815</strain>
    </source>
</reference>
<dbReference type="RefSeq" id="XP_056752665.1">
    <property type="nucleotide sequence ID" value="XM_056896880.1"/>
</dbReference>
<gene>
    <name evidence="1" type="ORF">N7537_005823</name>
</gene>
<protein>
    <submittedName>
        <fullName evidence="1">Uncharacterized protein</fullName>
    </submittedName>
</protein>
<dbReference type="EMBL" id="JAQJAE010000003">
    <property type="protein sequence ID" value="KAJ5602867.1"/>
    <property type="molecule type" value="Genomic_DNA"/>
</dbReference>
<keyword evidence="2" id="KW-1185">Reference proteome</keyword>
<evidence type="ECO:0000313" key="2">
    <source>
        <dbReference type="Proteomes" id="UP001213799"/>
    </source>
</evidence>
<dbReference type="Proteomes" id="UP001213799">
    <property type="component" value="Unassembled WGS sequence"/>
</dbReference>
<reference evidence="1" key="1">
    <citation type="journal article" date="2023" name="IMA Fungus">
        <title>Comparative genomic study of the Penicillium genus elucidates a diverse pangenome and 15 lateral gene transfer events.</title>
        <authorList>
            <person name="Petersen C."/>
            <person name="Sorensen T."/>
            <person name="Nielsen M.R."/>
            <person name="Sondergaard T.E."/>
            <person name="Sorensen J.L."/>
            <person name="Fitzpatrick D.A."/>
            <person name="Frisvad J.C."/>
            <person name="Nielsen K.L."/>
        </authorList>
    </citation>
    <scope>NUCLEOTIDE SEQUENCE</scope>
    <source>
        <strain evidence="1">IBT 12815</strain>
    </source>
</reference>
<comment type="caution">
    <text evidence="1">The sequence shown here is derived from an EMBL/GenBank/DDBJ whole genome shotgun (WGS) entry which is preliminary data.</text>
</comment>
<proteinExistence type="predicted"/>